<organism evidence="1 2">
    <name type="scientific">Facklamia hominis</name>
    <dbReference type="NCBI Taxonomy" id="178214"/>
    <lineage>
        <taxon>Bacteria</taxon>
        <taxon>Bacillati</taxon>
        <taxon>Bacillota</taxon>
        <taxon>Bacilli</taxon>
        <taxon>Lactobacillales</taxon>
        <taxon>Aerococcaceae</taxon>
        <taxon>Facklamia</taxon>
    </lineage>
</organism>
<protein>
    <recommendedName>
        <fullName evidence="3">Antitoxin</fullName>
    </recommendedName>
</protein>
<evidence type="ECO:0000313" key="1">
    <source>
        <dbReference type="EMBL" id="MDK7187958.1"/>
    </source>
</evidence>
<dbReference type="Proteomes" id="UP001229251">
    <property type="component" value="Unassembled WGS sequence"/>
</dbReference>
<reference evidence="1" key="1">
    <citation type="submission" date="2023-05" db="EMBL/GenBank/DDBJ databases">
        <title>Cataloging the Phylogenetic Diversity of Human Bladder Bacteria.</title>
        <authorList>
            <person name="Du J."/>
        </authorList>
    </citation>
    <scope>NUCLEOTIDE SEQUENCE</scope>
    <source>
        <strain evidence="1">UMB1231</strain>
    </source>
</reference>
<sequence length="63" mass="7723">MITEILKDKELRDYLIAMVDDGCQVNLQVQCEVERWLKGNIDHDEMMDHLESEWRFQRRQRQS</sequence>
<gene>
    <name evidence="1" type="ORF">QP433_08180</name>
</gene>
<dbReference type="EMBL" id="JASOOE010000018">
    <property type="protein sequence ID" value="MDK7187958.1"/>
    <property type="molecule type" value="Genomic_DNA"/>
</dbReference>
<comment type="caution">
    <text evidence="1">The sequence shown here is derived from an EMBL/GenBank/DDBJ whole genome shotgun (WGS) entry which is preliminary data.</text>
</comment>
<evidence type="ECO:0000313" key="2">
    <source>
        <dbReference type="Proteomes" id="UP001229251"/>
    </source>
</evidence>
<dbReference type="RefSeq" id="WP_285066380.1">
    <property type="nucleotide sequence ID" value="NZ_JASOOE010000018.1"/>
</dbReference>
<accession>A0AAJ1Q5A5</accession>
<proteinExistence type="predicted"/>
<dbReference type="AlphaFoldDB" id="A0AAJ1Q5A5"/>
<name>A0AAJ1Q5A5_9LACT</name>
<evidence type="ECO:0008006" key="3">
    <source>
        <dbReference type="Google" id="ProtNLM"/>
    </source>
</evidence>